<dbReference type="RefSeq" id="WP_209044415.1">
    <property type="nucleotide sequence ID" value="NZ_JAAORC010000002.1"/>
</dbReference>
<dbReference type="AlphaFoldDB" id="A0A8I2BKI8"/>
<evidence type="ECO:0000313" key="1">
    <source>
        <dbReference type="EMBL" id="MBO8223084.1"/>
    </source>
</evidence>
<reference evidence="1" key="1">
    <citation type="submission" date="2020-03" db="EMBL/GenBank/DDBJ databases">
        <title>Genome differentiation and subclade ecological adaptation of Prochlorococcus HLII clade in the global ocean.</title>
        <authorList>
            <person name="Yan W."/>
            <person name="Fen X."/>
            <person name="Zhang W."/>
        </authorList>
    </citation>
    <scope>NUCLEOTIDE SEQUENCE</scope>
    <source>
        <strain evidence="1">XMU1401</strain>
    </source>
</reference>
<evidence type="ECO:0000313" key="2">
    <source>
        <dbReference type="Proteomes" id="UP000666562"/>
    </source>
</evidence>
<dbReference type="EMBL" id="JAAORC010000002">
    <property type="protein sequence ID" value="MBO8223084.1"/>
    <property type="molecule type" value="Genomic_DNA"/>
</dbReference>
<sequence length="81" mass="9454">MAVNLKPVNVKLTISEASRELGYSTRSTLYNLIKRGYLNNYLWVDDKGRKYLEMHPVGRKSLKEFLPAIIKWRSDCVHLKS</sequence>
<dbReference type="Proteomes" id="UP000666562">
    <property type="component" value="Unassembled WGS sequence"/>
</dbReference>
<gene>
    <name evidence="1" type="ORF">HA142_06115</name>
</gene>
<comment type="caution">
    <text evidence="1">The sequence shown here is derived from an EMBL/GenBank/DDBJ whole genome shotgun (WGS) entry which is preliminary data.</text>
</comment>
<accession>A0A8I2BKI8</accession>
<name>A0A8I2BKI8_PROMR</name>
<proteinExistence type="predicted"/>
<protein>
    <submittedName>
        <fullName evidence="1">Helix-turn-helix domain-containing protein</fullName>
    </submittedName>
</protein>
<organism evidence="1 2">
    <name type="scientific">Prochlorococcus marinus str. XMU1401</name>
    <dbReference type="NCBI Taxonomy" id="2052594"/>
    <lineage>
        <taxon>Bacteria</taxon>
        <taxon>Bacillati</taxon>
        <taxon>Cyanobacteriota</taxon>
        <taxon>Cyanophyceae</taxon>
        <taxon>Synechococcales</taxon>
        <taxon>Prochlorococcaceae</taxon>
        <taxon>Prochlorococcus</taxon>
    </lineage>
</organism>